<evidence type="ECO:0000256" key="1">
    <source>
        <dbReference type="SAM" id="SignalP"/>
    </source>
</evidence>
<protein>
    <submittedName>
        <fullName evidence="2">Uncharacterized protein</fullName>
    </submittedName>
</protein>
<keyword evidence="3" id="KW-1185">Reference proteome</keyword>
<evidence type="ECO:0000313" key="3">
    <source>
        <dbReference type="Proteomes" id="UP001317629"/>
    </source>
</evidence>
<organism evidence="2 3">
    <name type="scientific">Methylocystis iwaonis</name>
    <dbReference type="NCBI Taxonomy" id="2885079"/>
    <lineage>
        <taxon>Bacteria</taxon>
        <taxon>Pseudomonadati</taxon>
        <taxon>Pseudomonadota</taxon>
        <taxon>Alphaproteobacteria</taxon>
        <taxon>Hyphomicrobiales</taxon>
        <taxon>Methylocystaceae</taxon>
        <taxon>Methylocystis</taxon>
    </lineage>
</organism>
<keyword evidence="1" id="KW-0732">Signal</keyword>
<feature type="chain" id="PRO_5047119108" evidence="1">
    <location>
        <begin position="25"/>
        <end position="125"/>
    </location>
</feature>
<dbReference type="Proteomes" id="UP001317629">
    <property type="component" value="Chromosome"/>
</dbReference>
<proteinExistence type="predicted"/>
<sequence length="125" mass="13174">MKTRNIALTLGGVLALAAATPVSAADAWSETKMKPLMAASLDAGGAHVVSYFQPANGACRLTMMIADREMETKGGAPTRVQLTVEPGRAAYVDDADGKSSRFTCLYGAEAMNVIRVDRVALSPER</sequence>
<name>A0ABM8E854_9HYPH</name>
<gene>
    <name evidence="2" type="ORF">SS37A_16820</name>
</gene>
<feature type="signal peptide" evidence="1">
    <location>
        <begin position="1"/>
        <end position="24"/>
    </location>
</feature>
<accession>A0ABM8E854</accession>
<dbReference type="EMBL" id="AP027142">
    <property type="protein sequence ID" value="BDV34153.1"/>
    <property type="molecule type" value="Genomic_DNA"/>
</dbReference>
<dbReference type="RefSeq" id="WP_246744829.1">
    <property type="nucleotide sequence ID" value="NZ_AP027142.1"/>
</dbReference>
<reference evidence="2 3" key="1">
    <citation type="journal article" date="2023" name="Int. J. Syst. Evol. Microbiol.">
        <title>Methylocystis iwaonis sp. nov., a type II methane-oxidizing bacterium from surface soil of a rice paddy field in Japan, and emended description of the genus Methylocystis (ex Whittenbury et al. 1970) Bowman et al. 1993.</title>
        <authorList>
            <person name="Kaise H."/>
            <person name="Sawadogo J.B."/>
            <person name="Alam M.S."/>
            <person name="Ueno C."/>
            <person name="Dianou D."/>
            <person name="Shinjo R."/>
            <person name="Asakawa S."/>
        </authorList>
    </citation>
    <scope>NUCLEOTIDE SEQUENCE [LARGE SCALE GENOMIC DNA]</scope>
    <source>
        <strain evidence="2 3">SS37A-Re</strain>
    </source>
</reference>
<evidence type="ECO:0000313" key="2">
    <source>
        <dbReference type="EMBL" id="BDV34153.1"/>
    </source>
</evidence>